<organism evidence="2">
    <name type="scientific">Mizugakiibacter sediminis</name>
    <dbReference type="NCBI Taxonomy" id="1475481"/>
    <lineage>
        <taxon>Bacteria</taxon>
        <taxon>Pseudomonadati</taxon>
        <taxon>Pseudomonadota</taxon>
        <taxon>Gammaproteobacteria</taxon>
        <taxon>Lysobacterales</taxon>
        <taxon>Rhodanobacteraceae</taxon>
        <taxon>Mizugakiibacter</taxon>
    </lineage>
</organism>
<proteinExistence type="predicted"/>
<evidence type="ECO:0000256" key="1">
    <source>
        <dbReference type="SAM" id="MobiDB-lite"/>
    </source>
</evidence>
<name>A0A0K8QM83_9GAMM</name>
<dbReference type="EMBL" id="DF970179">
    <property type="protein sequence ID" value="GAP65963.1"/>
    <property type="molecule type" value="Genomic_DNA"/>
</dbReference>
<dbReference type="AlphaFoldDB" id="A0A0K8QM83"/>
<dbReference type="Proteomes" id="UP000253740">
    <property type="component" value="Unassembled WGS sequence"/>
</dbReference>
<keyword evidence="3" id="KW-1185">Reference proteome</keyword>
<protein>
    <submittedName>
        <fullName evidence="2">Uncharacterized protein</fullName>
    </submittedName>
</protein>
<dbReference type="STRING" id="1475481.GCA_000953855_01282"/>
<reference evidence="2" key="1">
    <citation type="submission" date="2015-08" db="EMBL/GenBank/DDBJ databases">
        <title>Complete DNA Sequence of Pseudomonas syringae pv. actinidiae, the Causal Agent of Kiwifruit Canker Disease.</title>
        <authorList>
            <person name="Rikkerink E.H.A."/>
            <person name="Fineran P.C."/>
        </authorList>
    </citation>
    <scope>NUCLEOTIDE SEQUENCE</scope>
    <source>
        <strain evidence="2">SkMP5</strain>
    </source>
</reference>
<sequence length="351" mass="36755">MHVLKIALSGVSEDDAALFHKALAGMGAQMSQLWLWADEGEADLIVVDTDSVWGHMAWLRAVGTGKRTAVYTRVAEPKDSDLVLPKPFDPQAFAAVLAQAARERGMPVGDGVRAAHQAVAEAAFAAREAAAETPAATAAEPAPPASAGEPAEAAPQTAAAAADTAETPDTQPDPPASIGALLLAQRLDGAYRATSGTTTVVLDPENDAYYGEAMLKPIKPLLDLPPDALAPIDADALARARQGQAHPLARLRWLAALGATPGALAKALDPQASYRLTRWPQIEREFPRHFRIATAMMKQAGTLAAIAEASGAPVEDVADFINAHHALGYVAIEGDDGGGAQRGLLTRMRRR</sequence>
<accession>A0A0K8QM83</accession>
<dbReference type="RefSeq" id="WP_062536199.1">
    <property type="nucleotide sequence ID" value="NZ_DF970179.1"/>
</dbReference>
<feature type="region of interest" description="Disordered" evidence="1">
    <location>
        <begin position="131"/>
        <end position="177"/>
    </location>
</feature>
<gene>
    <name evidence="2" type="ORF">MBSD_n1265</name>
</gene>
<evidence type="ECO:0000313" key="3">
    <source>
        <dbReference type="Proteomes" id="UP000253740"/>
    </source>
</evidence>
<feature type="compositionally biased region" description="Low complexity" evidence="1">
    <location>
        <begin position="131"/>
        <end position="170"/>
    </location>
</feature>
<dbReference type="OrthoDB" id="5800807at2"/>
<evidence type="ECO:0000313" key="2">
    <source>
        <dbReference type="EMBL" id="GAP65963.1"/>
    </source>
</evidence>